<dbReference type="HOGENOM" id="CLU_134829_1_0_2"/>
<gene>
    <name evidence="2" type="ORF">Desfe_0547</name>
</gene>
<reference evidence="2 3" key="1">
    <citation type="journal article" date="2012" name="J. Bacteriol.">
        <title>Complete Genome Sequence of Desulfurococcus fermentans, a Hyperthermophilic Cellulolytic Crenarchaeon Isolated from a Freshwater Hot Spring in Kamchatka, Russia.</title>
        <authorList>
            <person name="Susanti D."/>
            <person name="Johnson E.F."/>
            <person name="Rodriguez J.R."/>
            <person name="Anderson I."/>
            <person name="Perevalova A.A."/>
            <person name="Kyrpides N."/>
            <person name="Lucas S."/>
            <person name="Han J."/>
            <person name="Lapidus A."/>
            <person name="Cheng J.F."/>
            <person name="Goodwin L."/>
            <person name="Pitluck S."/>
            <person name="Mavrommatis K."/>
            <person name="Peters L."/>
            <person name="Land M.L."/>
            <person name="Hauser L."/>
            <person name="Gopalan V."/>
            <person name="Chan P.P."/>
            <person name="Lowe T.M."/>
            <person name="Atomi H."/>
            <person name="Bonch-Osmolovskaya E.A."/>
            <person name="Woyke T."/>
            <person name="Mukhopadhyay B."/>
        </authorList>
    </citation>
    <scope>NUCLEOTIDE SEQUENCE [LARGE SCALE GENOMIC DNA]</scope>
    <source>
        <strain evidence="2 3">DSM 16532</strain>
    </source>
</reference>
<dbReference type="InterPro" id="IPR002739">
    <property type="entry name" value="PAB1135-like"/>
</dbReference>
<dbReference type="Gene3D" id="3.30.1440.10">
    <property type="match status" value="1"/>
</dbReference>
<dbReference type="PANTHER" id="PTHR39652:SF1">
    <property type="entry name" value="UPF0201 PROTEIN TK1335"/>
    <property type="match status" value="1"/>
</dbReference>
<protein>
    <recommendedName>
        <fullName evidence="1">UPF0201 protein Desfe_0547</fullName>
    </recommendedName>
</protein>
<name>I3XR74_DESAM</name>
<proteinExistence type="inferred from homology"/>
<dbReference type="RefSeq" id="WP_014767349.1">
    <property type="nucleotide sequence ID" value="NC_018001.1"/>
</dbReference>
<dbReference type="PANTHER" id="PTHR39652">
    <property type="entry name" value="UPF0201 PROTEIN TK1335"/>
    <property type="match status" value="1"/>
</dbReference>
<evidence type="ECO:0000313" key="2">
    <source>
        <dbReference type="EMBL" id="AFL66448.1"/>
    </source>
</evidence>
<accession>I3XR74</accession>
<dbReference type="AlphaFoldDB" id="I3XR74"/>
<dbReference type="SUPFAM" id="SSF55282">
    <property type="entry name" value="RL5-like"/>
    <property type="match status" value="1"/>
</dbReference>
<dbReference type="KEGG" id="dfd:Desfe_0547"/>
<comment type="similarity">
    <text evidence="1">Belongs to the UPF0201 family.</text>
</comment>
<dbReference type="InterPro" id="IPR022803">
    <property type="entry name" value="Ribosomal_uL5_dom_sf"/>
</dbReference>
<dbReference type="HAMAP" id="MF_01112">
    <property type="entry name" value="UPF0201"/>
    <property type="match status" value="1"/>
</dbReference>
<dbReference type="Proteomes" id="UP000006175">
    <property type="component" value="Chromosome"/>
</dbReference>
<dbReference type="GeneID" id="13062237"/>
<dbReference type="OrthoDB" id="7819at2157"/>
<sequence>MVKIIVEAEVRPTEDAEKVKKAVKNIFAGDIIIQELGNKYRVVKGISLTIESLKPLKNLAKTQQVEPALKNYLIKYRTTTSITLLLHKQAAYAGKLSLIDSEKESPLGPVKIIIEGDENELEEVVKYFST</sequence>
<dbReference type="EMBL" id="CP003321">
    <property type="protein sequence ID" value="AFL66448.1"/>
    <property type="molecule type" value="Genomic_DNA"/>
</dbReference>
<dbReference type="Pfam" id="PF01877">
    <property type="entry name" value="RNA_binding"/>
    <property type="match status" value="1"/>
</dbReference>
<dbReference type="eggNOG" id="arCOG01043">
    <property type="taxonomic scope" value="Archaea"/>
</dbReference>
<evidence type="ECO:0000313" key="3">
    <source>
        <dbReference type="Proteomes" id="UP000006175"/>
    </source>
</evidence>
<evidence type="ECO:0000256" key="1">
    <source>
        <dbReference type="HAMAP-Rule" id="MF_01112"/>
    </source>
</evidence>
<keyword evidence="3" id="KW-1185">Reference proteome</keyword>
<organism evidence="2 3">
    <name type="scientific">Desulfurococcus amylolyticus DSM 16532</name>
    <dbReference type="NCBI Taxonomy" id="768672"/>
    <lineage>
        <taxon>Archaea</taxon>
        <taxon>Thermoproteota</taxon>
        <taxon>Thermoprotei</taxon>
        <taxon>Desulfurococcales</taxon>
        <taxon>Desulfurococcaceae</taxon>
        <taxon>Desulfurococcus</taxon>
    </lineage>
</organism>